<dbReference type="InterPro" id="IPR053171">
    <property type="entry name" value="Viral_Tip_Attach_Protein"/>
</dbReference>
<comment type="caution">
    <text evidence="2">The sequence shown here is derived from an EMBL/GenBank/DDBJ whole genome shotgun (WGS) entry which is preliminary data.</text>
</comment>
<dbReference type="AlphaFoldDB" id="A0A7W4VNV7"/>
<evidence type="ECO:0000256" key="1">
    <source>
        <dbReference type="SAM" id="Phobius"/>
    </source>
</evidence>
<dbReference type="Gene3D" id="2.60.40.10">
    <property type="entry name" value="Immunoglobulins"/>
    <property type="match status" value="1"/>
</dbReference>
<keyword evidence="1" id="KW-0812">Transmembrane</keyword>
<protein>
    <submittedName>
        <fullName evidence="2">Putative phage tail protein</fullName>
    </submittedName>
</protein>
<evidence type="ECO:0000313" key="2">
    <source>
        <dbReference type="EMBL" id="MBB3020635.1"/>
    </source>
</evidence>
<accession>A0A7W4VNV7</accession>
<feature type="transmembrane region" description="Helical" evidence="1">
    <location>
        <begin position="94"/>
        <end position="114"/>
    </location>
</feature>
<organism evidence="2 3">
    <name type="scientific">Microvirga lupini</name>
    <dbReference type="NCBI Taxonomy" id="420324"/>
    <lineage>
        <taxon>Bacteria</taxon>
        <taxon>Pseudomonadati</taxon>
        <taxon>Pseudomonadota</taxon>
        <taxon>Alphaproteobacteria</taxon>
        <taxon>Hyphomicrobiales</taxon>
        <taxon>Methylobacteriaceae</taxon>
        <taxon>Microvirga</taxon>
    </lineage>
</organism>
<feature type="transmembrane region" description="Helical" evidence="1">
    <location>
        <begin position="126"/>
        <end position="147"/>
    </location>
</feature>
<dbReference type="NCBIfam" id="NF040662">
    <property type="entry name" value="attach_TipJ_rel"/>
    <property type="match status" value="1"/>
</dbReference>
<dbReference type="InterPro" id="IPR013783">
    <property type="entry name" value="Ig-like_fold"/>
</dbReference>
<keyword evidence="1" id="KW-0472">Membrane</keyword>
<dbReference type="RefSeq" id="WP_183452815.1">
    <property type="nucleotide sequence ID" value="NZ_JACHWB010000005.1"/>
</dbReference>
<dbReference type="EMBL" id="JACHWB010000005">
    <property type="protein sequence ID" value="MBB3020635.1"/>
    <property type="molecule type" value="Genomic_DNA"/>
</dbReference>
<gene>
    <name evidence="2" type="ORF">FHR70_003721</name>
</gene>
<name>A0A7W4VNV7_9HYPH</name>
<dbReference type="PANTHER" id="PTHR36251:SF2">
    <property type="entry name" value="GIFSY-2 PROPHAGE HOST SPECIFICITY PROTEIN J, PHAGE LAMBDA"/>
    <property type="match status" value="1"/>
</dbReference>
<evidence type="ECO:0000313" key="3">
    <source>
        <dbReference type="Proteomes" id="UP000532010"/>
    </source>
</evidence>
<dbReference type="Proteomes" id="UP000532010">
    <property type="component" value="Unassembled WGS sequence"/>
</dbReference>
<proteinExistence type="predicted"/>
<keyword evidence="3" id="KW-1185">Reference proteome</keyword>
<keyword evidence="1" id="KW-1133">Transmembrane helix</keyword>
<sequence>MTLIAQRALISRAEVRPDHHIQDRRRRRLSTLVRRHADRSRSFIVSVHRMGQPVAPTSVDVVLKGEWKDKLVGPQDIVLITYLPQGGKGGGGQILMAIAAIALSIIVPFAVAAVPGLGAVGGGLTFAGKLVSTGIIMGSMALLSSAFKPKANKPSEDSKPVYGVSGGGNLPRPGDRIPRLYGRCWTVPDLSQSDYFEYQGEHQILRKRMTVTLGRAKIYAVRVNGQTLARWPAGISSGRFPSESIRAAFEGSKVGVIGPGVTSDLVPGDVLTSPNVQGNELVRPDSPIADWTGPFLVADPDVTVNKIQLDISAPQGAYYSGVNSKGGFEAAVPIAWEFQYAAVNDFGDRVGDWKTLHAWTRNNGILSKRPLRWTHILNVPEGRYMVRGRNLRSDEPPNDKVTFIANALQWDGLRGHINDKRVRPHVTEIAIEVKSSEALGVTSFANIEVEASSILPVWNGAGWVNEETNKAVWVYADVMRNATYGAAIPDASLDLDTLKFYADTLGRFDTFNGVIRGPDSVWNVASTVLFPLRAEPVQLGRMWSLVRDDRKDLRPHVITSRQIVGGSSGLTFDLDPDNGESHYIAEYYDRGDPRRLVQLDDVVYGNTSLTPTRRSLFGITNQAHAQHITRWLASSAFYRRQSVRFQTEYDGRIYKRGDPISVETWFASKMQIASVVDRVGDTLLLDRSVTVAASDRIVLRDRSGRQWGPVDIETVGTTDEITLNSASRASVEAFTGLTLDKVIALDTMEETTVQIGAGSTLTRHFLVKTAKPSGRDRMDIEAVIDRQEVWDILDEPIIDVPDPSDAPDPLPPDNITVAERLYLESDEIRAAAMIFWRRTDPRALTFEVEYRIDFRQPDFDTDPEVTPEETATDGQWVPVGATSGTSIEILDIPASQIDIRVRSIYSATGISSWAYRNNVQIAGVLAPPSDVTGFEASVLGDLMTLAWNAVSDIHLQHYELRFSPNLSGVEWGTAVPLISRVTTPGAQVPAASGTYLVKAVSRAGITSAHAAFVVSDVAGISQLNAVERFIEQPGFSGAKTDLVINTTFGGLQLTYSEDVYAREDWYAPGQDWYLGSEGLVPEGTYTFPQTLDLGGVYTSRLTAVIDAFGINLTDDIYAVTDVYAMEDFYQTAAASLWDAWLEYRVTNDDPAGAPVWGEWRTFVIGDVTARAFQFRMKLASYEFGVTPIVTRLEVSIDMPDRVIAGDDIAVPAAGLRIQYVPPFIGFEGLATTGQGMASGDRLEITNKDTTGFDARFFSSAGTPVSRTLDYVAKGYGRRES</sequence>
<dbReference type="PANTHER" id="PTHR36251">
    <property type="entry name" value="FELS-1 PROPHAGE HOST SPECIFICITY PROTEIN-RELATED"/>
    <property type="match status" value="1"/>
</dbReference>
<reference evidence="2 3" key="1">
    <citation type="submission" date="2020-08" db="EMBL/GenBank/DDBJ databases">
        <title>The Agave Microbiome: Exploring the role of microbial communities in plant adaptations to desert environments.</title>
        <authorList>
            <person name="Partida-Martinez L.P."/>
        </authorList>
    </citation>
    <scope>NUCLEOTIDE SEQUENCE [LARGE SCALE GENOMIC DNA]</scope>
    <source>
        <strain evidence="2 3">AT3.9</strain>
    </source>
</reference>